<reference evidence="6" key="1">
    <citation type="submission" date="2018-01" db="EMBL/GenBank/DDBJ databases">
        <title>Rubneribacter badeniensis gen. nov., sp. nov., and Colonibacter rubneri, gen. nov., sp. nov., WGS of new members of the Eggerthellaceae.</title>
        <authorList>
            <person name="Danylec N."/>
            <person name="Stoll D.A."/>
            <person name="Doetsch A."/>
            <person name="Kulling S.E."/>
            <person name="Huch M."/>
        </authorList>
    </citation>
    <scope>NUCLEOTIDE SEQUENCE [LARGE SCALE GENOMIC DNA]</scope>
    <source>
        <strain evidence="6">ResAG-96</strain>
    </source>
</reference>
<accession>A0A2K2UB13</accession>
<protein>
    <submittedName>
        <fullName evidence="5">ABC transporter ATP-binding protein</fullName>
    </submittedName>
</protein>
<comment type="caution">
    <text evidence="5">The sequence shown here is derived from an EMBL/GenBank/DDBJ whole genome shotgun (WGS) entry which is preliminary data.</text>
</comment>
<dbReference type="GO" id="GO:0005524">
    <property type="term" value="F:ATP binding"/>
    <property type="evidence" value="ECO:0007669"/>
    <property type="project" value="UniProtKB-KW"/>
</dbReference>
<evidence type="ECO:0000313" key="5">
    <source>
        <dbReference type="EMBL" id="PNV67432.1"/>
    </source>
</evidence>
<dbReference type="InterPro" id="IPR003593">
    <property type="entry name" value="AAA+_ATPase"/>
</dbReference>
<feature type="domain" description="ABC transporter" evidence="4">
    <location>
        <begin position="2"/>
        <end position="240"/>
    </location>
</feature>
<dbReference type="InterPro" id="IPR051120">
    <property type="entry name" value="ABC_AA/LPS_Transport"/>
</dbReference>
<dbReference type="GO" id="GO:0005886">
    <property type="term" value="C:plasma membrane"/>
    <property type="evidence" value="ECO:0007669"/>
    <property type="project" value="TreeGrafter"/>
</dbReference>
<keyword evidence="3 5" id="KW-0067">ATP-binding</keyword>
<keyword evidence="2" id="KW-0547">Nucleotide-binding</keyword>
<gene>
    <name evidence="5" type="ORF">C2L71_08250</name>
</gene>
<dbReference type="SUPFAM" id="SSF52540">
    <property type="entry name" value="P-loop containing nucleoside triphosphate hydrolases"/>
    <property type="match status" value="1"/>
</dbReference>
<dbReference type="RefSeq" id="WP_103265324.1">
    <property type="nucleotide sequence ID" value="NZ_CABMLE010000009.1"/>
</dbReference>
<evidence type="ECO:0000256" key="1">
    <source>
        <dbReference type="ARBA" id="ARBA00022448"/>
    </source>
</evidence>
<keyword evidence="1" id="KW-0813">Transport</keyword>
<evidence type="ECO:0000256" key="2">
    <source>
        <dbReference type="ARBA" id="ARBA00022741"/>
    </source>
</evidence>
<proteinExistence type="predicted"/>
<dbReference type="Pfam" id="PF00005">
    <property type="entry name" value="ABC_tran"/>
    <property type="match status" value="1"/>
</dbReference>
<organism evidence="5 6">
    <name type="scientific">Enteroscipio rubneri</name>
    <dbReference type="NCBI Taxonomy" id="2070686"/>
    <lineage>
        <taxon>Bacteria</taxon>
        <taxon>Bacillati</taxon>
        <taxon>Actinomycetota</taxon>
        <taxon>Coriobacteriia</taxon>
        <taxon>Eggerthellales</taxon>
        <taxon>Eggerthellaceae</taxon>
        <taxon>Enteroscipio</taxon>
    </lineage>
</organism>
<keyword evidence="6" id="KW-1185">Reference proteome</keyword>
<evidence type="ECO:0000259" key="4">
    <source>
        <dbReference type="PROSITE" id="PS50893"/>
    </source>
</evidence>
<dbReference type="InterPro" id="IPR003439">
    <property type="entry name" value="ABC_transporter-like_ATP-bd"/>
</dbReference>
<dbReference type="AlphaFoldDB" id="A0A2K2UB13"/>
<dbReference type="EMBL" id="PPEK01000009">
    <property type="protein sequence ID" value="PNV67432.1"/>
    <property type="molecule type" value="Genomic_DNA"/>
</dbReference>
<name>A0A2K2UB13_9ACTN</name>
<dbReference type="OrthoDB" id="9806149at2"/>
<dbReference type="Gene3D" id="3.40.50.300">
    <property type="entry name" value="P-loop containing nucleotide triphosphate hydrolases"/>
    <property type="match status" value="1"/>
</dbReference>
<dbReference type="SMART" id="SM00382">
    <property type="entry name" value="AAA"/>
    <property type="match status" value="1"/>
</dbReference>
<evidence type="ECO:0000313" key="6">
    <source>
        <dbReference type="Proteomes" id="UP000236197"/>
    </source>
</evidence>
<dbReference type="InterPro" id="IPR027417">
    <property type="entry name" value="P-loop_NTPase"/>
</dbReference>
<dbReference type="GO" id="GO:0016887">
    <property type="term" value="F:ATP hydrolysis activity"/>
    <property type="evidence" value="ECO:0007669"/>
    <property type="project" value="InterPro"/>
</dbReference>
<dbReference type="PROSITE" id="PS50893">
    <property type="entry name" value="ABC_TRANSPORTER_2"/>
    <property type="match status" value="1"/>
</dbReference>
<evidence type="ECO:0000256" key="3">
    <source>
        <dbReference type="ARBA" id="ARBA00022840"/>
    </source>
</evidence>
<sequence>MLELKNLTFEVPLSEGSSEKKRIIDDLSLTIPSDRFTVITGPNGGGKSTLAKLIMGVEQPTAGRILFEGEDITDLGITERARRGIGYGFQQPARFKGMKVKKLLDIAAGKKLPMLSCNEYLAKVGLCSASYLTREVDKNLSGGEVKRIEIATILARDPQLAIYDEPEAGIDLWSFDRLTETFRSIHEARDGRSIVIISHQERIIQLADEIVVLRDGRVVETGAPDDIMPKLGFVSKGIPGCQLTEPTELHLTEIPTTC</sequence>
<dbReference type="PANTHER" id="PTHR45772">
    <property type="entry name" value="CONSERVED COMPONENT OF ABC TRANSPORTER FOR NATURAL AMINO ACIDS-RELATED"/>
    <property type="match status" value="1"/>
</dbReference>
<dbReference type="Proteomes" id="UP000236197">
    <property type="component" value="Unassembled WGS sequence"/>
</dbReference>